<evidence type="ECO:0000256" key="9">
    <source>
        <dbReference type="ARBA" id="ARBA00023315"/>
    </source>
</evidence>
<evidence type="ECO:0000256" key="8">
    <source>
        <dbReference type="ARBA" id="ARBA00022823"/>
    </source>
</evidence>
<dbReference type="EMBL" id="CAJOBI010215833">
    <property type="protein sequence ID" value="CAF5029322.1"/>
    <property type="molecule type" value="Genomic_DNA"/>
</dbReference>
<evidence type="ECO:0000256" key="5">
    <source>
        <dbReference type="ARBA" id="ARBA00020294"/>
    </source>
</evidence>
<dbReference type="InterPro" id="IPR050537">
    <property type="entry name" value="2-oxoacid_dehydrogenase"/>
</dbReference>
<comment type="pathway">
    <text evidence="2">Amino-acid degradation; L-lysine degradation via saccharopine pathway; glutaryl-CoA from L-lysine: step 6/6.</text>
</comment>
<protein>
    <recommendedName>
        <fullName evidence="5">Dihydrolipoyllysine-residue succinyltransferase component of 2-oxoglutarate dehydrogenase complex, mitochondrial</fullName>
        <ecNumber evidence="4">2.3.1.61</ecNumber>
    </recommendedName>
    <alternativeName>
        <fullName evidence="11">2-oxoglutarate dehydrogenase complex component E2</fullName>
    </alternativeName>
    <alternativeName>
        <fullName evidence="10">E2K</fullName>
    </alternativeName>
</protein>
<sequence>GFMSAFVKASACALTDSPIVNAVIDGNEIVYRDYVDISVAVASPKVIY</sequence>
<dbReference type="PANTHER" id="PTHR43416:SF5">
    <property type="entry name" value="DIHYDROLIPOYLLYSINE-RESIDUE SUCCINYLTRANSFERASE COMPONENT OF 2-OXOGLUTARATE DEHYDROGENASE COMPLEX, MITOCHONDRIAL"/>
    <property type="match status" value="1"/>
</dbReference>
<proteinExistence type="inferred from homology"/>
<dbReference type="SUPFAM" id="SSF52777">
    <property type="entry name" value="CoA-dependent acyltransferases"/>
    <property type="match status" value="1"/>
</dbReference>
<evidence type="ECO:0000256" key="12">
    <source>
        <dbReference type="ARBA" id="ARBA00046046"/>
    </source>
</evidence>
<evidence type="ECO:0000256" key="11">
    <source>
        <dbReference type="ARBA" id="ARBA00032406"/>
    </source>
</evidence>
<keyword evidence="9" id="KW-0012">Acyltransferase</keyword>
<organism evidence="14 15">
    <name type="scientific">Rotaria magnacalcarata</name>
    <dbReference type="NCBI Taxonomy" id="392030"/>
    <lineage>
        <taxon>Eukaryota</taxon>
        <taxon>Metazoa</taxon>
        <taxon>Spiralia</taxon>
        <taxon>Gnathifera</taxon>
        <taxon>Rotifera</taxon>
        <taxon>Eurotatoria</taxon>
        <taxon>Bdelloidea</taxon>
        <taxon>Philodinida</taxon>
        <taxon>Philodinidae</taxon>
        <taxon>Rotaria</taxon>
    </lineage>
</organism>
<dbReference type="GO" id="GO:0006099">
    <property type="term" value="P:tricarboxylic acid cycle"/>
    <property type="evidence" value="ECO:0007669"/>
    <property type="project" value="UniProtKB-KW"/>
</dbReference>
<keyword evidence="8" id="KW-0450">Lipoyl</keyword>
<comment type="similarity">
    <text evidence="3">Belongs to the 2-oxoacid dehydrogenase family.</text>
</comment>
<feature type="domain" description="2-oxoacid dehydrogenase acyltransferase catalytic" evidence="13">
    <location>
        <begin position="2"/>
        <end position="45"/>
    </location>
</feature>
<name>A0A8S3DP22_9BILA</name>
<keyword evidence="7" id="KW-0808">Transferase</keyword>
<evidence type="ECO:0000256" key="2">
    <source>
        <dbReference type="ARBA" id="ARBA00005145"/>
    </source>
</evidence>
<dbReference type="Gene3D" id="3.30.559.10">
    <property type="entry name" value="Chloramphenicol acetyltransferase-like domain"/>
    <property type="match status" value="1"/>
</dbReference>
<feature type="non-terminal residue" evidence="14">
    <location>
        <position position="1"/>
    </location>
</feature>
<evidence type="ECO:0000256" key="6">
    <source>
        <dbReference type="ARBA" id="ARBA00022532"/>
    </source>
</evidence>
<dbReference type="EC" id="2.3.1.61" evidence="4"/>
<dbReference type="AlphaFoldDB" id="A0A8S3DP22"/>
<dbReference type="GO" id="GO:0005739">
    <property type="term" value="C:mitochondrion"/>
    <property type="evidence" value="ECO:0007669"/>
    <property type="project" value="TreeGrafter"/>
</dbReference>
<comment type="cofactor">
    <cofactor evidence="1">
        <name>(R)-lipoate</name>
        <dbReference type="ChEBI" id="CHEBI:83088"/>
    </cofactor>
</comment>
<evidence type="ECO:0000256" key="10">
    <source>
        <dbReference type="ARBA" id="ARBA00031331"/>
    </source>
</evidence>
<dbReference type="InterPro" id="IPR001078">
    <property type="entry name" value="2-oxoacid_DH_actylTfrase"/>
</dbReference>
<evidence type="ECO:0000256" key="4">
    <source>
        <dbReference type="ARBA" id="ARBA00012945"/>
    </source>
</evidence>
<comment type="function">
    <text evidence="12">Dihydrolipoamide succinyltransferase (E2) component of the 2-oxoglutarate dehydrogenase complex. The 2-oxoglutarate dehydrogenase complex catalyzes the overall conversion of 2-oxoglutarate to succinyl-CoA and CO(2). The 2-oxoglutarate dehydrogenase complex is mainly active in the mitochondrion. A fraction of the 2-oxoglutarate dehydrogenase complex also localizes in the nucleus and is required for lysine succinylation of histones: associates with KAT2A on chromatin and provides succinyl-CoA to histone succinyltransferase KAT2A.</text>
</comment>
<evidence type="ECO:0000313" key="15">
    <source>
        <dbReference type="Proteomes" id="UP000676336"/>
    </source>
</evidence>
<evidence type="ECO:0000313" key="14">
    <source>
        <dbReference type="EMBL" id="CAF5029322.1"/>
    </source>
</evidence>
<evidence type="ECO:0000259" key="13">
    <source>
        <dbReference type="Pfam" id="PF00198"/>
    </source>
</evidence>
<accession>A0A8S3DP22</accession>
<evidence type="ECO:0000256" key="7">
    <source>
        <dbReference type="ARBA" id="ARBA00022679"/>
    </source>
</evidence>
<reference evidence="14" key="1">
    <citation type="submission" date="2021-02" db="EMBL/GenBank/DDBJ databases">
        <authorList>
            <person name="Nowell W R."/>
        </authorList>
    </citation>
    <scope>NUCLEOTIDE SEQUENCE</scope>
</reference>
<evidence type="ECO:0000256" key="3">
    <source>
        <dbReference type="ARBA" id="ARBA00007317"/>
    </source>
</evidence>
<dbReference type="PANTHER" id="PTHR43416">
    <property type="entry name" value="DIHYDROLIPOYLLYSINE-RESIDUE SUCCINYLTRANSFERASE COMPONENT OF 2-OXOGLUTARATE DEHYDROGENASE COMPLEX, MITOCHONDRIAL-RELATED"/>
    <property type="match status" value="1"/>
</dbReference>
<comment type="caution">
    <text evidence="14">The sequence shown here is derived from an EMBL/GenBank/DDBJ whole genome shotgun (WGS) entry which is preliminary data.</text>
</comment>
<dbReference type="InterPro" id="IPR023213">
    <property type="entry name" value="CAT-like_dom_sf"/>
</dbReference>
<keyword evidence="6" id="KW-0816">Tricarboxylic acid cycle</keyword>
<dbReference type="GO" id="GO:0004149">
    <property type="term" value="F:dihydrolipoyllysine-residue succinyltransferase activity"/>
    <property type="evidence" value="ECO:0007669"/>
    <property type="project" value="UniProtKB-EC"/>
</dbReference>
<dbReference type="Proteomes" id="UP000676336">
    <property type="component" value="Unassembled WGS sequence"/>
</dbReference>
<evidence type="ECO:0000256" key="1">
    <source>
        <dbReference type="ARBA" id="ARBA00001938"/>
    </source>
</evidence>
<dbReference type="Pfam" id="PF00198">
    <property type="entry name" value="2-oxoacid_dh"/>
    <property type="match status" value="1"/>
</dbReference>
<gene>
    <name evidence="14" type="ORF">SMN809_LOCUS58034</name>
</gene>